<name>A0ABR0P2T7_GOSAR</name>
<evidence type="ECO:0000256" key="1">
    <source>
        <dbReference type="SAM" id="Phobius"/>
    </source>
</evidence>
<dbReference type="Proteomes" id="UP001358586">
    <property type="component" value="Chromosome 8"/>
</dbReference>
<gene>
    <name evidence="2" type="ORF">PVK06_028354</name>
</gene>
<keyword evidence="3" id="KW-1185">Reference proteome</keyword>
<accession>A0ABR0P2T7</accession>
<evidence type="ECO:0000313" key="3">
    <source>
        <dbReference type="Proteomes" id="UP001358586"/>
    </source>
</evidence>
<sequence length="87" mass="9683">MGVQVGKEFRGCNVDILLLLTPRELYVEFAEADGVGPSSAPLRLMWELKLKQEVILYGCVVGSLACYKALTMMSLTRLWVDVLQFSA</sequence>
<dbReference type="EMBL" id="JARKNE010000008">
    <property type="protein sequence ID" value="KAK5812910.1"/>
    <property type="molecule type" value="Genomic_DNA"/>
</dbReference>
<protein>
    <submittedName>
        <fullName evidence="2">Uncharacterized protein</fullName>
    </submittedName>
</protein>
<reference evidence="2 3" key="1">
    <citation type="submission" date="2023-03" db="EMBL/GenBank/DDBJ databases">
        <title>WGS of Gossypium arboreum.</title>
        <authorList>
            <person name="Yu D."/>
        </authorList>
    </citation>
    <scope>NUCLEOTIDE SEQUENCE [LARGE SCALE GENOMIC DNA]</scope>
    <source>
        <tissue evidence="2">Leaf</tissue>
    </source>
</reference>
<comment type="caution">
    <text evidence="2">The sequence shown here is derived from an EMBL/GenBank/DDBJ whole genome shotgun (WGS) entry which is preliminary data.</text>
</comment>
<keyword evidence="1" id="KW-1133">Transmembrane helix</keyword>
<evidence type="ECO:0000313" key="2">
    <source>
        <dbReference type="EMBL" id="KAK5812910.1"/>
    </source>
</evidence>
<keyword evidence="1" id="KW-0812">Transmembrane</keyword>
<organism evidence="2 3">
    <name type="scientific">Gossypium arboreum</name>
    <name type="common">Tree cotton</name>
    <name type="synonym">Gossypium nanking</name>
    <dbReference type="NCBI Taxonomy" id="29729"/>
    <lineage>
        <taxon>Eukaryota</taxon>
        <taxon>Viridiplantae</taxon>
        <taxon>Streptophyta</taxon>
        <taxon>Embryophyta</taxon>
        <taxon>Tracheophyta</taxon>
        <taxon>Spermatophyta</taxon>
        <taxon>Magnoliopsida</taxon>
        <taxon>eudicotyledons</taxon>
        <taxon>Gunneridae</taxon>
        <taxon>Pentapetalae</taxon>
        <taxon>rosids</taxon>
        <taxon>malvids</taxon>
        <taxon>Malvales</taxon>
        <taxon>Malvaceae</taxon>
        <taxon>Malvoideae</taxon>
        <taxon>Gossypium</taxon>
    </lineage>
</organism>
<feature type="transmembrane region" description="Helical" evidence="1">
    <location>
        <begin position="54"/>
        <end position="80"/>
    </location>
</feature>
<keyword evidence="1" id="KW-0472">Membrane</keyword>
<proteinExistence type="predicted"/>